<accession>A0ABP7AD16</accession>
<dbReference type="Proteomes" id="UP001501697">
    <property type="component" value="Unassembled WGS sequence"/>
</dbReference>
<evidence type="ECO:0000313" key="2">
    <source>
        <dbReference type="EMBL" id="GAA3629878.1"/>
    </source>
</evidence>
<sequence>MTTESSATDVAAVVRRYFAVVGDLGSTEEQLRAILDPRAVFRELPNPIAPAGHTRDLEQTVSGFLAGKSRLTDQRIDIHELLVSGERIAVRSTWRGVIGETEIVAHMAGFVTVRDGRVVAHDTYDCYEPFTLPD</sequence>
<dbReference type="RefSeq" id="WP_344736878.1">
    <property type="nucleotide sequence ID" value="NZ_BAAAYU010000001.1"/>
</dbReference>
<dbReference type="InterPro" id="IPR037401">
    <property type="entry name" value="SnoaL-like"/>
</dbReference>
<name>A0ABP7AD16_9MICO</name>
<dbReference type="SUPFAM" id="SSF54427">
    <property type="entry name" value="NTF2-like"/>
    <property type="match status" value="1"/>
</dbReference>
<proteinExistence type="predicted"/>
<protein>
    <recommendedName>
        <fullName evidence="1">SnoaL-like domain-containing protein</fullName>
    </recommendedName>
</protein>
<dbReference type="Gene3D" id="3.10.450.50">
    <property type="match status" value="1"/>
</dbReference>
<evidence type="ECO:0000259" key="1">
    <source>
        <dbReference type="Pfam" id="PF12680"/>
    </source>
</evidence>
<reference evidence="3" key="1">
    <citation type="journal article" date="2019" name="Int. J. Syst. Evol. Microbiol.">
        <title>The Global Catalogue of Microorganisms (GCM) 10K type strain sequencing project: providing services to taxonomists for standard genome sequencing and annotation.</title>
        <authorList>
            <consortium name="The Broad Institute Genomics Platform"/>
            <consortium name="The Broad Institute Genome Sequencing Center for Infectious Disease"/>
            <person name="Wu L."/>
            <person name="Ma J."/>
        </authorList>
    </citation>
    <scope>NUCLEOTIDE SEQUENCE [LARGE SCALE GENOMIC DNA]</scope>
    <source>
        <strain evidence="3">JCM 16544</strain>
    </source>
</reference>
<feature type="domain" description="SnoaL-like" evidence="1">
    <location>
        <begin position="14"/>
        <end position="121"/>
    </location>
</feature>
<dbReference type="Pfam" id="PF12680">
    <property type="entry name" value="SnoaL_2"/>
    <property type="match status" value="1"/>
</dbReference>
<dbReference type="InterPro" id="IPR032710">
    <property type="entry name" value="NTF2-like_dom_sf"/>
</dbReference>
<evidence type="ECO:0000313" key="3">
    <source>
        <dbReference type="Proteomes" id="UP001501697"/>
    </source>
</evidence>
<dbReference type="EMBL" id="BAAAYU010000001">
    <property type="protein sequence ID" value="GAA3629878.1"/>
    <property type="molecule type" value="Genomic_DNA"/>
</dbReference>
<keyword evidence="3" id="KW-1185">Reference proteome</keyword>
<organism evidence="2 3">
    <name type="scientific">Microbacterium awajiense</name>
    <dbReference type="NCBI Taxonomy" id="415214"/>
    <lineage>
        <taxon>Bacteria</taxon>
        <taxon>Bacillati</taxon>
        <taxon>Actinomycetota</taxon>
        <taxon>Actinomycetes</taxon>
        <taxon>Micrococcales</taxon>
        <taxon>Microbacteriaceae</taxon>
        <taxon>Microbacterium</taxon>
    </lineage>
</organism>
<comment type="caution">
    <text evidence="2">The sequence shown here is derived from an EMBL/GenBank/DDBJ whole genome shotgun (WGS) entry which is preliminary data.</text>
</comment>
<gene>
    <name evidence="2" type="ORF">GCM10022200_10760</name>
</gene>